<dbReference type="EMBL" id="MCOG01000132">
    <property type="protein sequence ID" value="ORY39454.1"/>
    <property type="molecule type" value="Genomic_DNA"/>
</dbReference>
<proteinExistence type="predicted"/>
<comment type="caution">
    <text evidence="1">The sequence shown here is derived from an EMBL/GenBank/DDBJ whole genome shotgun (WGS) entry which is preliminary data.</text>
</comment>
<accession>A0A1Y2BXR1</accession>
<name>A0A1Y2BXR1_9FUNG</name>
<evidence type="ECO:0000313" key="2">
    <source>
        <dbReference type="Proteomes" id="UP000193920"/>
    </source>
</evidence>
<gene>
    <name evidence="1" type="ORF">LY90DRAFT_45640</name>
</gene>
<keyword evidence="2" id="KW-1185">Reference proteome</keyword>
<sequence length="78" mass="8516">MSVLCLKNLKGGDTYESIIANELRTLTLVDRVTAELEMATGKLKPTAIPELLGKQGFSKKVDSVYGFDIIVDTKSNLL</sequence>
<organism evidence="1 2">
    <name type="scientific">Neocallimastix californiae</name>
    <dbReference type="NCBI Taxonomy" id="1754190"/>
    <lineage>
        <taxon>Eukaryota</taxon>
        <taxon>Fungi</taxon>
        <taxon>Fungi incertae sedis</taxon>
        <taxon>Chytridiomycota</taxon>
        <taxon>Chytridiomycota incertae sedis</taxon>
        <taxon>Neocallimastigomycetes</taxon>
        <taxon>Neocallimastigales</taxon>
        <taxon>Neocallimastigaceae</taxon>
        <taxon>Neocallimastix</taxon>
    </lineage>
</organism>
<reference evidence="1 2" key="1">
    <citation type="submission" date="2016-08" db="EMBL/GenBank/DDBJ databases">
        <title>A Parts List for Fungal Cellulosomes Revealed by Comparative Genomics.</title>
        <authorList>
            <consortium name="DOE Joint Genome Institute"/>
            <person name="Haitjema C.H."/>
            <person name="Gilmore S.P."/>
            <person name="Henske J.K."/>
            <person name="Solomon K.V."/>
            <person name="De Groot R."/>
            <person name="Kuo A."/>
            <person name="Mondo S.J."/>
            <person name="Salamov A.A."/>
            <person name="Labutti K."/>
            <person name="Zhao Z."/>
            <person name="Chiniquy J."/>
            <person name="Barry K."/>
            <person name="Brewer H.M."/>
            <person name="Purvine S.O."/>
            <person name="Wright A.T."/>
            <person name="Boxma B."/>
            <person name="Van Alen T."/>
            <person name="Hackstein J.H."/>
            <person name="Baker S.E."/>
            <person name="Grigoriev I.V."/>
            <person name="O'Malley M.A."/>
        </authorList>
    </citation>
    <scope>NUCLEOTIDE SEQUENCE [LARGE SCALE GENOMIC DNA]</scope>
    <source>
        <strain evidence="1 2">G1</strain>
    </source>
</reference>
<evidence type="ECO:0000313" key="1">
    <source>
        <dbReference type="EMBL" id="ORY39454.1"/>
    </source>
</evidence>
<dbReference type="AlphaFoldDB" id="A0A1Y2BXR1"/>
<protein>
    <submittedName>
        <fullName evidence="1">Uncharacterized protein</fullName>
    </submittedName>
</protein>
<dbReference type="Proteomes" id="UP000193920">
    <property type="component" value="Unassembled WGS sequence"/>
</dbReference>